<feature type="compositionally biased region" description="Polar residues" evidence="1">
    <location>
        <begin position="62"/>
        <end position="75"/>
    </location>
</feature>
<evidence type="ECO:0000256" key="1">
    <source>
        <dbReference type="SAM" id="MobiDB-lite"/>
    </source>
</evidence>
<gene>
    <name evidence="2" type="ORF">CA85_47840</name>
</gene>
<accession>A0A5C5WZ19</accession>
<comment type="caution">
    <text evidence="2">The sequence shown here is derived from an EMBL/GenBank/DDBJ whole genome shotgun (WGS) entry which is preliminary data.</text>
</comment>
<evidence type="ECO:0000313" key="2">
    <source>
        <dbReference type="EMBL" id="TWT55886.1"/>
    </source>
</evidence>
<name>A0A5C5WZ19_9BACT</name>
<protein>
    <submittedName>
        <fullName evidence="2">Uncharacterized protein</fullName>
    </submittedName>
</protein>
<reference evidence="2 3" key="1">
    <citation type="submission" date="2019-02" db="EMBL/GenBank/DDBJ databases">
        <title>Deep-cultivation of Planctomycetes and their phenomic and genomic characterization uncovers novel biology.</title>
        <authorList>
            <person name="Wiegand S."/>
            <person name="Jogler M."/>
            <person name="Boedeker C."/>
            <person name="Pinto D."/>
            <person name="Vollmers J."/>
            <person name="Rivas-Marin E."/>
            <person name="Kohn T."/>
            <person name="Peeters S.H."/>
            <person name="Heuer A."/>
            <person name="Rast P."/>
            <person name="Oberbeckmann S."/>
            <person name="Bunk B."/>
            <person name="Jeske O."/>
            <person name="Meyerdierks A."/>
            <person name="Storesund J.E."/>
            <person name="Kallscheuer N."/>
            <person name="Luecker S."/>
            <person name="Lage O.M."/>
            <person name="Pohl T."/>
            <person name="Merkel B.J."/>
            <person name="Hornburger P."/>
            <person name="Mueller R.-W."/>
            <person name="Bruemmer F."/>
            <person name="Labrenz M."/>
            <person name="Spormann A.M."/>
            <person name="Op Den Camp H."/>
            <person name="Overmann J."/>
            <person name="Amann R."/>
            <person name="Jetten M.S.M."/>
            <person name="Mascher T."/>
            <person name="Medema M.H."/>
            <person name="Devos D.P."/>
            <person name="Kaster A.-K."/>
            <person name="Ovreas L."/>
            <person name="Rohde M."/>
            <person name="Galperin M.Y."/>
            <person name="Jogler C."/>
        </authorList>
    </citation>
    <scope>NUCLEOTIDE SEQUENCE [LARGE SCALE GENOMIC DNA]</scope>
    <source>
        <strain evidence="2 3">CA85</strain>
    </source>
</reference>
<dbReference type="AlphaFoldDB" id="A0A5C5WZ19"/>
<feature type="region of interest" description="Disordered" evidence="1">
    <location>
        <begin position="54"/>
        <end position="82"/>
    </location>
</feature>
<keyword evidence="3" id="KW-1185">Reference proteome</keyword>
<dbReference type="EMBL" id="SJPK01000021">
    <property type="protein sequence ID" value="TWT55886.1"/>
    <property type="molecule type" value="Genomic_DNA"/>
</dbReference>
<proteinExistence type="predicted"/>
<evidence type="ECO:0000313" key="3">
    <source>
        <dbReference type="Proteomes" id="UP000318053"/>
    </source>
</evidence>
<organism evidence="2 3">
    <name type="scientific">Allorhodopirellula solitaria</name>
    <dbReference type="NCBI Taxonomy" id="2527987"/>
    <lineage>
        <taxon>Bacteria</taxon>
        <taxon>Pseudomonadati</taxon>
        <taxon>Planctomycetota</taxon>
        <taxon>Planctomycetia</taxon>
        <taxon>Pirellulales</taxon>
        <taxon>Pirellulaceae</taxon>
        <taxon>Allorhodopirellula</taxon>
    </lineage>
</organism>
<dbReference type="Proteomes" id="UP000318053">
    <property type="component" value="Unassembled WGS sequence"/>
</dbReference>
<sequence length="82" mass="8673">MTHFDSPSLWEKSNKANFTLSLGGASEGRATPYFTAGHYAAPSLFSSLFTLAGPTRAGPPNGQRQALDTSCSRVRQTGKAPV</sequence>